<dbReference type="AlphaFoldDB" id="T0ZVC6"/>
<keyword evidence="1" id="KW-0472">Membrane</keyword>
<reference evidence="2" key="2">
    <citation type="journal article" date="2014" name="ISME J.">
        <title>Microbial stratification in low pH oxic and suboxic macroscopic growths along an acid mine drainage.</title>
        <authorList>
            <person name="Mendez-Garcia C."/>
            <person name="Mesa V."/>
            <person name="Sprenger R.R."/>
            <person name="Richter M."/>
            <person name="Diez M.S."/>
            <person name="Solano J."/>
            <person name="Bargiela R."/>
            <person name="Golyshina O.V."/>
            <person name="Manteca A."/>
            <person name="Ramos J.L."/>
            <person name="Gallego J.R."/>
            <person name="Llorente I."/>
            <person name="Martins Dos Santos V.A."/>
            <person name="Jensen O.N."/>
            <person name="Pelaez A.I."/>
            <person name="Sanchez J."/>
            <person name="Ferrer M."/>
        </authorList>
    </citation>
    <scope>NUCLEOTIDE SEQUENCE</scope>
</reference>
<reference evidence="2" key="1">
    <citation type="submission" date="2013-08" db="EMBL/GenBank/DDBJ databases">
        <authorList>
            <person name="Mendez C."/>
            <person name="Richter M."/>
            <person name="Ferrer M."/>
            <person name="Sanchez J."/>
        </authorList>
    </citation>
    <scope>NUCLEOTIDE SEQUENCE</scope>
</reference>
<dbReference type="EMBL" id="AUZX01014329">
    <property type="protein sequence ID" value="EQD32584.1"/>
    <property type="molecule type" value="Genomic_DNA"/>
</dbReference>
<protein>
    <recommendedName>
        <fullName evidence="3">Flippase-like domain-containing protein</fullName>
    </recommendedName>
</protein>
<accession>T0ZVC6</accession>
<feature type="transmembrane region" description="Helical" evidence="1">
    <location>
        <begin position="69"/>
        <end position="90"/>
    </location>
</feature>
<name>T0ZVC6_9ZZZZ</name>
<organism evidence="2">
    <name type="scientific">mine drainage metagenome</name>
    <dbReference type="NCBI Taxonomy" id="410659"/>
    <lineage>
        <taxon>unclassified sequences</taxon>
        <taxon>metagenomes</taxon>
        <taxon>ecological metagenomes</taxon>
    </lineage>
</organism>
<proteinExistence type="predicted"/>
<gene>
    <name evidence="2" type="ORF">B1A_19427</name>
</gene>
<keyword evidence="1" id="KW-1133">Transmembrane helix</keyword>
<evidence type="ECO:0000256" key="1">
    <source>
        <dbReference type="SAM" id="Phobius"/>
    </source>
</evidence>
<sequence>MIALAYVVVVHSFTVPELASIPPAQTILLMAGSLFGSFAQLPAIGGGSQVAIIYVLTSVLRVGPEAATACALTLYVVTFLTVIPAGLVFARVEQVSLRNVAKASETEEELLVEEGAL</sequence>
<feature type="transmembrane region" description="Helical" evidence="1">
    <location>
        <begin position="35"/>
        <end position="57"/>
    </location>
</feature>
<keyword evidence="1" id="KW-0812">Transmembrane</keyword>
<comment type="caution">
    <text evidence="2">The sequence shown here is derived from an EMBL/GenBank/DDBJ whole genome shotgun (WGS) entry which is preliminary data.</text>
</comment>
<evidence type="ECO:0008006" key="3">
    <source>
        <dbReference type="Google" id="ProtNLM"/>
    </source>
</evidence>
<evidence type="ECO:0000313" key="2">
    <source>
        <dbReference type="EMBL" id="EQD32584.1"/>
    </source>
</evidence>